<dbReference type="PANTHER" id="PTHR37984">
    <property type="entry name" value="PROTEIN CBG26694"/>
    <property type="match status" value="1"/>
</dbReference>
<organism evidence="3 4">
    <name type="scientific">Trichonephila clavipes</name>
    <name type="common">Golden silk orbweaver</name>
    <name type="synonym">Nephila clavipes</name>
    <dbReference type="NCBI Taxonomy" id="2585209"/>
    <lineage>
        <taxon>Eukaryota</taxon>
        <taxon>Metazoa</taxon>
        <taxon>Ecdysozoa</taxon>
        <taxon>Arthropoda</taxon>
        <taxon>Chelicerata</taxon>
        <taxon>Arachnida</taxon>
        <taxon>Araneae</taxon>
        <taxon>Araneomorphae</taxon>
        <taxon>Entelegynae</taxon>
        <taxon>Araneoidea</taxon>
        <taxon>Nephilidae</taxon>
        <taxon>Trichonephila</taxon>
    </lineage>
</organism>
<dbReference type="InterPro" id="IPR043502">
    <property type="entry name" value="DNA/RNA_pol_sf"/>
</dbReference>
<proteinExistence type="predicted"/>
<evidence type="ECO:0000313" key="4">
    <source>
        <dbReference type="Proteomes" id="UP000887159"/>
    </source>
</evidence>
<accession>A0A8X6WIN6</accession>
<dbReference type="FunFam" id="1.10.340.70:FF:000001">
    <property type="entry name" value="Retrovirus-related Pol polyprotein from transposon gypsy-like Protein"/>
    <property type="match status" value="1"/>
</dbReference>
<feature type="domain" description="Reverse transcriptase" evidence="2">
    <location>
        <begin position="103"/>
        <end position="285"/>
    </location>
</feature>
<gene>
    <name evidence="3" type="primary">pol</name>
    <name evidence="3" type="ORF">TNCV_195881</name>
</gene>
<keyword evidence="4" id="KW-1185">Reference proteome</keyword>
<dbReference type="InterPro" id="IPR000477">
    <property type="entry name" value="RT_dom"/>
</dbReference>
<dbReference type="Gene3D" id="3.30.70.270">
    <property type="match status" value="1"/>
</dbReference>
<dbReference type="InterPro" id="IPR050951">
    <property type="entry name" value="Retrovirus_Pol_polyprotein"/>
</dbReference>
<dbReference type="Pfam" id="PF22938">
    <property type="entry name" value="Integrase_p58_C"/>
    <property type="match status" value="1"/>
</dbReference>
<name>A0A8X6WIN6_TRICX</name>
<dbReference type="CDD" id="cd01647">
    <property type="entry name" value="RT_LTR"/>
    <property type="match status" value="1"/>
</dbReference>
<dbReference type="Gene3D" id="1.10.340.70">
    <property type="match status" value="1"/>
</dbReference>
<dbReference type="Proteomes" id="UP000887159">
    <property type="component" value="Unassembled WGS sequence"/>
</dbReference>
<dbReference type="SUPFAM" id="SSF56672">
    <property type="entry name" value="DNA/RNA polymerases"/>
    <property type="match status" value="1"/>
</dbReference>
<dbReference type="InterPro" id="IPR041588">
    <property type="entry name" value="Integrase_H2C2"/>
</dbReference>
<reference evidence="3" key="1">
    <citation type="submission" date="2020-08" db="EMBL/GenBank/DDBJ databases">
        <title>Multicomponent nature underlies the extraordinary mechanical properties of spider dragline silk.</title>
        <authorList>
            <person name="Kono N."/>
            <person name="Nakamura H."/>
            <person name="Mori M."/>
            <person name="Yoshida Y."/>
            <person name="Ohtoshi R."/>
            <person name="Malay A.D."/>
            <person name="Moran D.A.P."/>
            <person name="Tomita M."/>
            <person name="Numata K."/>
            <person name="Arakawa K."/>
        </authorList>
    </citation>
    <scope>NUCLEOTIDE SEQUENCE</scope>
</reference>
<protein>
    <recommendedName>
        <fullName evidence="1">RNA-directed DNA polymerase</fullName>
        <ecNumber evidence="1">2.7.7.49</ecNumber>
    </recommendedName>
</protein>
<dbReference type="InterPro" id="IPR054465">
    <property type="entry name" value="Integrase_p58-like_C"/>
</dbReference>
<dbReference type="EMBL" id="BMAU01021432">
    <property type="protein sequence ID" value="GFY35485.1"/>
    <property type="molecule type" value="Genomic_DNA"/>
</dbReference>
<dbReference type="Pfam" id="PF00078">
    <property type="entry name" value="RVT_1"/>
    <property type="match status" value="1"/>
</dbReference>
<sequence length="592" mass="68746">MKIITVNNYEDFSSDFPVSQDILPPLTEKDFNLSGLDSKIKNRLFQLLISHKSAFARSTVELSAAATEHHRISLQHDYPIKCQIYKIPFNLRNEFRRQIADLEKAGIISKSNSQYNTPALFVKQKEKWRLVLDFRKLNEITVTQDFVIPTLDDILHEISGSNYFSALDMKSAFNQIPLHFADRHKTAFSTPDGDKYQFNRLCFGLKNSPKAFQSIAQEILGDLLHHGALVYIDDIILFTKTIDEHFELLVADHLSRYINNITIALPDSNDLINMQREDSVLSTIIQKIDQNDVSPQISNYFINGEGLLCHLSKRPSRSPRFSTTRKQVCIPHCLKAKILESVHSEYGGHLKFFKTYHRLSENFFWHNMYKDTKNFVRSCTICLSRKNAFKIPPAPHQLVEQSTEPGETCHMDIFGPLKTTLKEHGRDIRLSYTYEKNSDTPQNKYEYVEKLLPSLEHTFNKVLNNLKDQEASHVELSTRATKQHHYDYKIGSLCFIKTPNIKSNLSPKLRPKFEGPYRVIERFSNVNYRVQHVEQLRKRFNTHVNRMIPFIKRFSYLHLKNLDDLQPDETEVKGIVPSPRYNLRARAGNSAR</sequence>
<dbReference type="Pfam" id="PF17921">
    <property type="entry name" value="Integrase_H2C2"/>
    <property type="match status" value="1"/>
</dbReference>
<dbReference type="PROSITE" id="PS50878">
    <property type="entry name" value="RT_POL"/>
    <property type="match status" value="1"/>
</dbReference>
<dbReference type="GO" id="GO:0003964">
    <property type="term" value="F:RNA-directed DNA polymerase activity"/>
    <property type="evidence" value="ECO:0007669"/>
    <property type="project" value="UniProtKB-EC"/>
</dbReference>
<dbReference type="AlphaFoldDB" id="A0A8X6WIN6"/>
<dbReference type="EC" id="2.7.7.49" evidence="1"/>
<dbReference type="Gene3D" id="3.10.10.10">
    <property type="entry name" value="HIV Type 1 Reverse Transcriptase, subunit A, domain 1"/>
    <property type="match status" value="1"/>
</dbReference>
<dbReference type="InterPro" id="IPR043128">
    <property type="entry name" value="Rev_trsase/Diguanyl_cyclase"/>
</dbReference>
<evidence type="ECO:0000259" key="2">
    <source>
        <dbReference type="PROSITE" id="PS50878"/>
    </source>
</evidence>
<dbReference type="PANTHER" id="PTHR37984:SF5">
    <property type="entry name" value="PROTEIN NYNRIN-LIKE"/>
    <property type="match status" value="1"/>
</dbReference>
<evidence type="ECO:0000256" key="1">
    <source>
        <dbReference type="ARBA" id="ARBA00012493"/>
    </source>
</evidence>
<comment type="caution">
    <text evidence="3">The sequence shown here is derived from an EMBL/GenBank/DDBJ whole genome shotgun (WGS) entry which is preliminary data.</text>
</comment>
<evidence type="ECO:0000313" key="3">
    <source>
        <dbReference type="EMBL" id="GFY35485.1"/>
    </source>
</evidence>